<feature type="transmembrane region" description="Helical" evidence="1">
    <location>
        <begin position="32"/>
        <end position="54"/>
    </location>
</feature>
<dbReference type="EMBL" id="DXBN01000052">
    <property type="protein sequence ID" value="HIZ52718.1"/>
    <property type="molecule type" value="Genomic_DNA"/>
</dbReference>
<sequence length="59" mass="6354">MKTITKITLLIAVTGFFVLILGLASLTGGQSYANSFIITGLAILLIDVFVPAVYELFFN</sequence>
<comment type="caution">
    <text evidence="2">The sequence shown here is derived from an EMBL/GenBank/DDBJ whole genome shotgun (WGS) entry which is preliminary data.</text>
</comment>
<accession>A0A9D2F683</accession>
<evidence type="ECO:0000256" key="1">
    <source>
        <dbReference type="SAM" id="Phobius"/>
    </source>
</evidence>
<reference evidence="2" key="2">
    <citation type="submission" date="2021-04" db="EMBL/GenBank/DDBJ databases">
        <authorList>
            <person name="Gilroy R."/>
        </authorList>
    </citation>
    <scope>NUCLEOTIDE SEQUENCE</scope>
    <source>
        <strain evidence="2">CHK172-16539</strain>
    </source>
</reference>
<dbReference type="Proteomes" id="UP000824063">
    <property type="component" value="Unassembled WGS sequence"/>
</dbReference>
<gene>
    <name evidence="2" type="ORF">IAA20_02085</name>
</gene>
<evidence type="ECO:0000313" key="3">
    <source>
        <dbReference type="Proteomes" id="UP000824063"/>
    </source>
</evidence>
<keyword evidence="1" id="KW-1133">Transmembrane helix</keyword>
<proteinExistence type="predicted"/>
<evidence type="ECO:0000313" key="2">
    <source>
        <dbReference type="EMBL" id="HIZ52718.1"/>
    </source>
</evidence>
<name>A0A9D2F683_9ENTE</name>
<feature type="transmembrane region" description="Helical" evidence="1">
    <location>
        <begin position="7"/>
        <end position="26"/>
    </location>
</feature>
<protein>
    <submittedName>
        <fullName evidence="2">Uncharacterized protein</fullName>
    </submittedName>
</protein>
<keyword evidence="1" id="KW-0812">Transmembrane</keyword>
<reference evidence="2" key="1">
    <citation type="journal article" date="2021" name="PeerJ">
        <title>Extensive microbial diversity within the chicken gut microbiome revealed by metagenomics and culture.</title>
        <authorList>
            <person name="Gilroy R."/>
            <person name="Ravi A."/>
            <person name="Getino M."/>
            <person name="Pursley I."/>
            <person name="Horton D.L."/>
            <person name="Alikhan N.F."/>
            <person name="Baker D."/>
            <person name="Gharbi K."/>
            <person name="Hall N."/>
            <person name="Watson M."/>
            <person name="Adriaenssens E.M."/>
            <person name="Foster-Nyarko E."/>
            <person name="Jarju S."/>
            <person name="Secka A."/>
            <person name="Antonio M."/>
            <person name="Oren A."/>
            <person name="Chaudhuri R.R."/>
            <person name="La Ragione R."/>
            <person name="Hildebrand F."/>
            <person name="Pallen M.J."/>
        </authorList>
    </citation>
    <scope>NUCLEOTIDE SEQUENCE</scope>
    <source>
        <strain evidence="2">CHK172-16539</strain>
    </source>
</reference>
<organism evidence="2 3">
    <name type="scientific">Candidatus Enterococcus avicola</name>
    <dbReference type="NCBI Taxonomy" id="2838561"/>
    <lineage>
        <taxon>Bacteria</taxon>
        <taxon>Bacillati</taxon>
        <taxon>Bacillota</taxon>
        <taxon>Bacilli</taxon>
        <taxon>Lactobacillales</taxon>
        <taxon>Enterococcaceae</taxon>
        <taxon>Enterococcus</taxon>
    </lineage>
</organism>
<dbReference type="AlphaFoldDB" id="A0A9D2F683"/>
<keyword evidence="1" id="KW-0472">Membrane</keyword>